<organism evidence="6 9">
    <name type="scientific">Halanaeroarchaeum sulfurireducens</name>
    <dbReference type="NCBI Taxonomy" id="1604004"/>
    <lineage>
        <taxon>Archaea</taxon>
        <taxon>Methanobacteriati</taxon>
        <taxon>Methanobacteriota</taxon>
        <taxon>Stenosarchaea group</taxon>
        <taxon>Halobacteria</taxon>
        <taxon>Halobacteriales</taxon>
        <taxon>Halobacteriaceae</taxon>
        <taxon>Halanaeroarchaeum</taxon>
    </lineage>
</organism>
<sequence length="102" mass="11907">MTVVTRISFRSGDRDLLDSVVEDIVETSRQKGAEFKGPHLDPPEDHEVALYRRLDGDPTNEFDAWTYTVFQRRIELRGYDDLARDFLERDYPDSVQVEAEVE</sequence>
<reference evidence="7 8" key="3">
    <citation type="journal article" date="2016" name="Stand. Genomic Sci.">
        <title>Complete genome sequence of 'Halanaeroarchaeum sulfurireducens' M27-SA2, a sulfur-reducing and acetate-oxidizing haloarchaeon from the deep-sea hypersaline anoxic lake Medee.</title>
        <authorList>
            <person name="Messina E."/>
            <person name="Sorokin D.Y."/>
            <person name="Kublanov I.V."/>
            <person name="Toshchakov S."/>
            <person name="Lopatina A."/>
            <person name="Arcadi E."/>
            <person name="Smedile F."/>
            <person name="La Spada G."/>
            <person name="La Cono V."/>
            <person name="Yakimov M.M."/>
        </authorList>
    </citation>
    <scope>NUCLEOTIDE SEQUENCE [LARGE SCALE GENOMIC DNA]</scope>
    <source>
        <strain evidence="7 8">M27-SA2</strain>
    </source>
</reference>
<reference evidence="8" key="2">
    <citation type="submission" date="2015-05" db="EMBL/GenBank/DDBJ databases">
        <title>Complete genome sequence of Halanaeroarchaeum sulfurireducens type strain M27-SA2, a sulfate-reducer haloarchaeon from marine anoxic lake Medee.</title>
        <authorList>
            <person name="Messina E."/>
            <person name="Kublanov I.V."/>
            <person name="Toshchakov S."/>
            <person name="Arcadi E."/>
            <person name="La Spada G."/>
            <person name="La Cono V."/>
            <person name="Yakimov M.M."/>
        </authorList>
    </citation>
    <scope>NUCLEOTIDE SEQUENCE [LARGE SCALE GENOMIC DNA]</scope>
    <source>
        <strain evidence="8">M27-SA2</strain>
    </source>
</reference>
<evidence type="ECO:0000313" key="6">
    <source>
        <dbReference type="EMBL" id="AKH97229.1"/>
    </source>
</evidence>
<dbReference type="SMART" id="SM01403">
    <property type="entry name" value="Ribosomal_S10"/>
    <property type="match status" value="1"/>
</dbReference>
<keyword evidence="3 4" id="KW-0687">Ribonucleoprotein</keyword>
<dbReference type="InterPro" id="IPR001848">
    <property type="entry name" value="Ribosomal_uS10"/>
</dbReference>
<dbReference type="KEGG" id="hsf:HLASA_0730"/>
<dbReference type="Proteomes" id="UP000069906">
    <property type="component" value="Chromosome"/>
</dbReference>
<dbReference type="KEGG" id="hsu:HLASF_0733"/>
<dbReference type="Pfam" id="PF00338">
    <property type="entry name" value="Ribosomal_S10"/>
    <property type="match status" value="1"/>
</dbReference>
<name>A0A0F7PC89_9EURY</name>
<dbReference type="GO" id="GO:0006412">
    <property type="term" value="P:translation"/>
    <property type="evidence" value="ECO:0007669"/>
    <property type="project" value="UniProtKB-UniRule"/>
</dbReference>
<dbReference type="Gene3D" id="3.30.70.600">
    <property type="entry name" value="Ribosomal protein S10 domain"/>
    <property type="match status" value="1"/>
</dbReference>
<accession>A0A0F7PC89</accession>
<gene>
    <name evidence="4 7" type="primary">rps10</name>
    <name evidence="7" type="ORF">HLASA_0730</name>
    <name evidence="6" type="ORF">HLASF_0733</name>
</gene>
<dbReference type="InterPro" id="IPR036838">
    <property type="entry name" value="Ribosomal_uS10_dom_sf"/>
</dbReference>
<dbReference type="GO" id="GO:1990904">
    <property type="term" value="C:ribonucleoprotein complex"/>
    <property type="evidence" value="ECO:0007669"/>
    <property type="project" value="UniProtKB-KW"/>
</dbReference>
<dbReference type="Proteomes" id="UP000060390">
    <property type="component" value="Chromosome"/>
</dbReference>
<dbReference type="GO" id="GO:0003735">
    <property type="term" value="F:structural constituent of ribosome"/>
    <property type="evidence" value="ECO:0007669"/>
    <property type="project" value="InterPro"/>
</dbReference>
<evidence type="ECO:0000256" key="2">
    <source>
        <dbReference type="ARBA" id="ARBA00022980"/>
    </source>
</evidence>
<dbReference type="HAMAP" id="MF_00508">
    <property type="entry name" value="Ribosomal_uS10"/>
    <property type="match status" value="1"/>
</dbReference>
<evidence type="ECO:0000313" key="7">
    <source>
        <dbReference type="EMBL" id="ALG81631.1"/>
    </source>
</evidence>
<evidence type="ECO:0000256" key="4">
    <source>
        <dbReference type="HAMAP-Rule" id="MF_00508"/>
    </source>
</evidence>
<proteinExistence type="inferred from homology"/>
<dbReference type="SUPFAM" id="SSF54999">
    <property type="entry name" value="Ribosomal protein S10"/>
    <property type="match status" value="1"/>
</dbReference>
<keyword evidence="9" id="KW-1185">Reference proteome</keyword>
<dbReference type="GO" id="GO:0005840">
    <property type="term" value="C:ribosome"/>
    <property type="evidence" value="ECO:0007669"/>
    <property type="project" value="UniProtKB-KW"/>
</dbReference>
<dbReference type="HOGENOM" id="CLU_153624_0_0_2"/>
<dbReference type="STRING" id="1604004.HLASA_0730"/>
<dbReference type="GeneID" id="26010094"/>
<dbReference type="InterPro" id="IPR027486">
    <property type="entry name" value="Ribosomal_uS10_dom"/>
</dbReference>
<comment type="subunit">
    <text evidence="4">Part of the 30S ribosomal subunit.</text>
</comment>
<evidence type="ECO:0000313" key="9">
    <source>
        <dbReference type="Proteomes" id="UP000069906"/>
    </source>
</evidence>
<dbReference type="EMBL" id="CP011564">
    <property type="protein sequence ID" value="ALG81631.1"/>
    <property type="molecule type" value="Genomic_DNA"/>
</dbReference>
<comment type="function">
    <text evidence="4">Involved in the binding of tRNA to the ribosomes.</text>
</comment>
<evidence type="ECO:0000259" key="5">
    <source>
        <dbReference type="SMART" id="SM01403"/>
    </source>
</evidence>
<evidence type="ECO:0000256" key="3">
    <source>
        <dbReference type="ARBA" id="ARBA00023274"/>
    </source>
</evidence>
<evidence type="ECO:0000313" key="8">
    <source>
        <dbReference type="Proteomes" id="UP000060390"/>
    </source>
</evidence>
<dbReference type="GO" id="GO:0000049">
    <property type="term" value="F:tRNA binding"/>
    <property type="evidence" value="ECO:0007669"/>
    <property type="project" value="UniProtKB-UniRule"/>
</dbReference>
<comment type="similarity">
    <text evidence="1 4">Belongs to the universal ribosomal protein uS10 family.</text>
</comment>
<dbReference type="AlphaFoldDB" id="A0A0F7PC89"/>
<dbReference type="OrthoDB" id="333791at2157"/>
<feature type="domain" description="Small ribosomal subunit protein uS10" evidence="5">
    <location>
        <begin position="6"/>
        <end position="100"/>
    </location>
</feature>
<dbReference type="EMBL" id="CP008874">
    <property type="protein sequence ID" value="AKH97229.1"/>
    <property type="molecule type" value="Genomic_DNA"/>
</dbReference>
<protein>
    <recommendedName>
        <fullName evidence="4">Small ribosomal subunit protein uS10</fullName>
    </recommendedName>
</protein>
<keyword evidence="2 4" id="KW-0689">Ribosomal protein</keyword>
<dbReference type="RefSeq" id="WP_050048018.1">
    <property type="nucleotide sequence ID" value="NZ_CP008874.1"/>
</dbReference>
<evidence type="ECO:0000256" key="1">
    <source>
        <dbReference type="ARBA" id="ARBA00007102"/>
    </source>
</evidence>
<reference evidence="6 9" key="1">
    <citation type="journal article" date="2015" name="ISME J.">
        <title>Elemental sulfur and acetate can support life of a novel strictly anaerobic haloarchaeon.</title>
        <authorList>
            <person name="Sorokin D.Y."/>
            <person name="Kublanov I.V."/>
            <person name="Gavrilov S.N."/>
            <person name="Rojo D."/>
            <person name="Roman P."/>
            <person name="Golyshin P.N."/>
            <person name="Slepak V.Z."/>
            <person name="Smedile F."/>
            <person name="Ferrer M."/>
            <person name="Messina E."/>
            <person name="La Cono V."/>
            <person name="Yakimov M.M."/>
        </authorList>
    </citation>
    <scope>NUCLEOTIDE SEQUENCE [LARGE SCALE GENOMIC DNA]</scope>
    <source>
        <strain evidence="6 9">HSR2</strain>
    </source>
</reference>